<keyword evidence="2" id="KW-0963">Cytoplasm</keyword>
<accession>T1ISA2</accession>
<dbReference type="EnsemblMetazoa" id="SMAR003967-RA">
    <property type="protein sequence ID" value="SMAR003967-PA"/>
    <property type="gene ID" value="SMAR003967"/>
</dbReference>
<dbReference type="AlphaFoldDB" id="T1ISA2"/>
<protein>
    <recommendedName>
        <fullName evidence="5">PX domain-containing protein</fullName>
    </recommendedName>
</protein>
<name>T1ISA2_STRMM</name>
<dbReference type="Pfam" id="PF00787">
    <property type="entry name" value="PX"/>
    <property type="match status" value="1"/>
</dbReference>
<evidence type="ECO:0000313" key="7">
    <source>
        <dbReference type="Proteomes" id="UP000014500"/>
    </source>
</evidence>
<feature type="coiled-coil region" evidence="3">
    <location>
        <begin position="191"/>
        <end position="218"/>
    </location>
</feature>
<dbReference type="GO" id="GO:0008333">
    <property type="term" value="P:endosome to lysosome transport"/>
    <property type="evidence" value="ECO:0007669"/>
    <property type="project" value="TreeGrafter"/>
</dbReference>
<reference evidence="6" key="2">
    <citation type="submission" date="2015-02" db="UniProtKB">
        <authorList>
            <consortium name="EnsemblMetazoa"/>
        </authorList>
    </citation>
    <scope>IDENTIFICATION</scope>
</reference>
<evidence type="ECO:0000313" key="6">
    <source>
        <dbReference type="EnsemblMetazoa" id="SMAR003967-PA"/>
    </source>
</evidence>
<dbReference type="EMBL" id="JH431429">
    <property type="status" value="NOT_ANNOTATED_CDS"/>
    <property type="molecule type" value="Genomic_DNA"/>
</dbReference>
<dbReference type="Gene3D" id="3.30.1520.10">
    <property type="entry name" value="Phox-like domain"/>
    <property type="match status" value="1"/>
</dbReference>
<comment type="subcellular location">
    <subcellularLocation>
        <location evidence="1">Cytoplasm</location>
    </subcellularLocation>
</comment>
<dbReference type="PANTHER" id="PTHR22999">
    <property type="entry name" value="PX SERINE/THREONINE KINASE PXK"/>
    <property type="match status" value="1"/>
</dbReference>
<keyword evidence="3" id="KW-0175">Coiled coil</keyword>
<dbReference type="GO" id="GO:0035091">
    <property type="term" value="F:phosphatidylinositol binding"/>
    <property type="evidence" value="ECO:0007669"/>
    <property type="project" value="InterPro"/>
</dbReference>
<dbReference type="GO" id="GO:0005769">
    <property type="term" value="C:early endosome"/>
    <property type="evidence" value="ECO:0007669"/>
    <property type="project" value="TreeGrafter"/>
</dbReference>
<dbReference type="HOGENOM" id="CLU_1162423_0_0_1"/>
<evidence type="ECO:0000256" key="3">
    <source>
        <dbReference type="SAM" id="Coils"/>
    </source>
</evidence>
<feature type="compositionally biased region" description="Basic and acidic residues" evidence="4">
    <location>
        <begin position="44"/>
        <end position="56"/>
    </location>
</feature>
<reference evidence="7" key="1">
    <citation type="submission" date="2011-05" db="EMBL/GenBank/DDBJ databases">
        <authorList>
            <person name="Richards S.R."/>
            <person name="Qu J."/>
            <person name="Jiang H."/>
            <person name="Jhangiani S.N."/>
            <person name="Agravi P."/>
            <person name="Goodspeed R."/>
            <person name="Gross S."/>
            <person name="Mandapat C."/>
            <person name="Jackson L."/>
            <person name="Mathew T."/>
            <person name="Pu L."/>
            <person name="Thornton R."/>
            <person name="Saada N."/>
            <person name="Wilczek-Boney K.B."/>
            <person name="Lee S."/>
            <person name="Kovar C."/>
            <person name="Wu Y."/>
            <person name="Scherer S.E."/>
            <person name="Worley K.C."/>
            <person name="Muzny D.M."/>
            <person name="Gibbs R."/>
        </authorList>
    </citation>
    <scope>NUCLEOTIDE SEQUENCE</scope>
    <source>
        <strain evidence="7">Brora</strain>
    </source>
</reference>
<dbReference type="PROSITE" id="PS50195">
    <property type="entry name" value="PX"/>
    <property type="match status" value="1"/>
</dbReference>
<feature type="compositionally biased region" description="Polar residues" evidence="4">
    <location>
        <begin position="1"/>
        <end position="43"/>
    </location>
</feature>
<evidence type="ECO:0000256" key="4">
    <source>
        <dbReference type="SAM" id="MobiDB-lite"/>
    </source>
</evidence>
<organism evidence="6 7">
    <name type="scientific">Strigamia maritima</name>
    <name type="common">European centipede</name>
    <name type="synonym">Geophilus maritimus</name>
    <dbReference type="NCBI Taxonomy" id="126957"/>
    <lineage>
        <taxon>Eukaryota</taxon>
        <taxon>Metazoa</taxon>
        <taxon>Ecdysozoa</taxon>
        <taxon>Arthropoda</taxon>
        <taxon>Myriapoda</taxon>
        <taxon>Chilopoda</taxon>
        <taxon>Pleurostigmophora</taxon>
        <taxon>Geophilomorpha</taxon>
        <taxon>Linotaeniidae</taxon>
        <taxon>Strigamia</taxon>
    </lineage>
</organism>
<dbReference type="InterPro" id="IPR001683">
    <property type="entry name" value="PX_dom"/>
</dbReference>
<evidence type="ECO:0000256" key="2">
    <source>
        <dbReference type="ARBA" id="ARBA00022490"/>
    </source>
</evidence>
<dbReference type="eggNOG" id="KOG2101">
    <property type="taxonomic scope" value="Eukaryota"/>
</dbReference>
<dbReference type="GO" id="GO:0045022">
    <property type="term" value="P:early endosome to late endosome transport"/>
    <property type="evidence" value="ECO:0007669"/>
    <property type="project" value="TreeGrafter"/>
</dbReference>
<dbReference type="PANTHER" id="PTHR22999:SF23">
    <property type="entry name" value="SORTING NEXIN-16"/>
    <property type="match status" value="1"/>
</dbReference>
<dbReference type="InterPro" id="IPR051837">
    <property type="entry name" value="SortingNexin/PXDomain-PKLike"/>
</dbReference>
<evidence type="ECO:0000256" key="1">
    <source>
        <dbReference type="ARBA" id="ARBA00004496"/>
    </source>
</evidence>
<dbReference type="SUPFAM" id="SSF64268">
    <property type="entry name" value="PX domain"/>
    <property type="match status" value="1"/>
</dbReference>
<dbReference type="InterPro" id="IPR036871">
    <property type="entry name" value="PX_dom_sf"/>
</dbReference>
<keyword evidence="7" id="KW-1185">Reference proteome</keyword>
<dbReference type="GO" id="GO:0006622">
    <property type="term" value="P:protein targeting to lysosome"/>
    <property type="evidence" value="ECO:0007669"/>
    <property type="project" value="TreeGrafter"/>
</dbReference>
<proteinExistence type="predicted"/>
<evidence type="ECO:0000259" key="5">
    <source>
        <dbReference type="PROSITE" id="PS50195"/>
    </source>
</evidence>
<dbReference type="OMA" id="FCRLNDK"/>
<feature type="region of interest" description="Disordered" evidence="4">
    <location>
        <begin position="1"/>
        <end position="56"/>
    </location>
</feature>
<sequence>MSSPTTSTFVNETSNRDCSSNLSCSPTASRTGSFSSNSTNNKSVSEERGSKASFKKEPNEEYNIPVAGYEIVEERARFTAFKVNIICLKTGRNWTVYRRYSDFSRLWNKLQKQFPCFQFDLPSKRWFGNNFDPVFLESRVSGLQIFINQIMKCKQVYVSSPVRKFFCFDDPTPQKTYMSIQTNWNSLEKYIDHLQQTVKEKDEEINYLRLEVSTLKKELYNLSDAQNSKNEQVEDINSN</sequence>
<dbReference type="PhylomeDB" id="T1ISA2"/>
<dbReference type="GO" id="GO:0005770">
    <property type="term" value="C:late endosome"/>
    <property type="evidence" value="ECO:0007669"/>
    <property type="project" value="TreeGrafter"/>
</dbReference>
<dbReference type="STRING" id="126957.T1ISA2"/>
<dbReference type="SMART" id="SM00312">
    <property type="entry name" value="PX"/>
    <property type="match status" value="1"/>
</dbReference>
<dbReference type="Proteomes" id="UP000014500">
    <property type="component" value="Unassembled WGS sequence"/>
</dbReference>
<feature type="domain" description="PX" evidence="5">
    <location>
        <begin position="59"/>
        <end position="173"/>
    </location>
</feature>